<name>A0A167WNE6_PENCH</name>
<dbReference type="AlphaFoldDB" id="A0A167WNE6"/>
<evidence type="ECO:0000313" key="1">
    <source>
        <dbReference type="EMBL" id="KZN91868.1"/>
    </source>
</evidence>
<gene>
    <name evidence="1" type="ORF">EN45_020090</name>
</gene>
<organism evidence="1">
    <name type="scientific">Penicillium chrysogenum</name>
    <name type="common">Penicillium notatum</name>
    <dbReference type="NCBI Taxonomy" id="5076"/>
    <lineage>
        <taxon>Eukaryota</taxon>
        <taxon>Fungi</taxon>
        <taxon>Dikarya</taxon>
        <taxon>Ascomycota</taxon>
        <taxon>Pezizomycotina</taxon>
        <taxon>Eurotiomycetes</taxon>
        <taxon>Eurotiomycetidae</taxon>
        <taxon>Eurotiales</taxon>
        <taxon>Aspergillaceae</taxon>
        <taxon>Penicillium</taxon>
        <taxon>Penicillium chrysogenum species complex</taxon>
    </lineage>
</organism>
<reference evidence="1" key="1">
    <citation type="journal article" date="2014" name="Genome Announc.">
        <title>Complete sequencing and chromosome-scale genome assembly of the industrial progenitor strain P2niaD18 from the penicillin producer Penicillium chrysogenum.</title>
        <authorList>
            <person name="Specht T."/>
            <person name="Dahlmann T.A."/>
            <person name="Zadra I."/>
            <person name="Kurnsteiner H."/>
            <person name="Kuck U."/>
        </authorList>
    </citation>
    <scope>NUCLEOTIDE SEQUENCE [LARGE SCALE GENOMIC DNA]</scope>
    <source>
        <strain evidence="1">P2niaD18</strain>
    </source>
</reference>
<accession>A0A167WNE6</accession>
<dbReference type="EMBL" id="CM002798">
    <property type="protein sequence ID" value="KZN91868.1"/>
    <property type="molecule type" value="Genomic_DNA"/>
</dbReference>
<dbReference type="Proteomes" id="UP000076449">
    <property type="component" value="Chromosome I"/>
</dbReference>
<proteinExistence type="predicted"/>
<protein>
    <submittedName>
        <fullName evidence="1">Uncharacterized protein</fullName>
    </submittedName>
</protein>
<sequence length="73" mass="7751">MADPSSSAAAAQLSSFSAAADTAHLGDDSNDWKALRTSVVANQSVDLPKLGSFNLYKLTPPLKERADLDSWID</sequence>